<dbReference type="PATRIC" id="fig|224013.5.peg.6109"/>
<gene>
    <name evidence="2" type="ORF">ACX27_25485</name>
</gene>
<sequence>MQLQELTTNNISPLKNWDVISRGYNILEIDPLHLFDNSGLRMVFDLEATIPILDGNGIKSSEVLHISESSGSLDTTTAVIFSAYDIQSFLHQNVNFNINDSIGKLFAYSRSSTYEHITQEVEYNEKVVIYTKVTINNYKLHLDKTKAKKLNGYFQKLVANIYHKSSLLLQEFGTHYAHTVFYGGQAYHKLIFTKEDYISMVSNHINVKTESQSTFEILKFDNSIAIASTLDQDFRDKIENQYKQINYSSETQFQNFHDWAKSVKTNPTPIKVELFPLYNLLTKEYFPEDENIEQKQIYLKNEIDKYIINNGHNPSQSVIRYGDEIEMSIAAKGQPRYLCYSDKVKYTKTESELQYLGDHHLQQYRWKIFSTNQEDFNQPVRNNDLVILQSQASTLYLDAKSGKDETYFPGEGLTSANQNNPQLVSAKWKIEQLNLAERRELVDGDYLRLQTQWKNDDGEYGYLKGETSLTTPEEQKERVFSFGKGRHQSGCYWKINKVGYYNKSTAATHNNNKNQRITKSLQLYCTINNRCDLILKVKEYHYAEQCCPNHESSPPKDVPAKQVIQVLAMSGTEGYVIYQLGDDPNAWIKIFWDRISGFQIKTFHEDIVVQCDGFIGSALVENVLLKIADVR</sequence>
<reference evidence="2 3" key="2">
    <citation type="journal article" date="2016" name="Genome Announc.">
        <title>Draft Genome Sequence of the N2-Fixing Cyanobacterium Nostoc piscinale CENA21, Isolated from the Brazilian Amazon Floodplain.</title>
        <authorList>
            <person name="Leao T."/>
            <person name="Guimaraes P.I."/>
            <person name="de Melo A.G."/>
            <person name="Ramos R.T."/>
            <person name="Leao P.N."/>
            <person name="Silva A."/>
            <person name="Fiore M.F."/>
            <person name="Schneider M.P."/>
        </authorList>
    </citation>
    <scope>NUCLEOTIDE SEQUENCE [LARGE SCALE GENOMIC DNA]</scope>
    <source>
        <strain evidence="2 3">CENA21</strain>
    </source>
</reference>
<dbReference type="KEGG" id="npz:ACX27_25485"/>
<evidence type="ECO:0000259" key="1">
    <source>
        <dbReference type="PROSITE" id="PS51412"/>
    </source>
</evidence>
<feature type="domain" description="MACPF" evidence="1">
    <location>
        <begin position="3"/>
        <end position="314"/>
    </location>
</feature>
<organism evidence="2 3">
    <name type="scientific">Nostoc piscinale CENA21</name>
    <dbReference type="NCBI Taxonomy" id="224013"/>
    <lineage>
        <taxon>Bacteria</taxon>
        <taxon>Bacillati</taxon>
        <taxon>Cyanobacteriota</taxon>
        <taxon>Cyanophyceae</taxon>
        <taxon>Nostocales</taxon>
        <taxon>Nostocaceae</taxon>
        <taxon>Nostoc</taxon>
    </lineage>
</organism>
<dbReference type="OrthoDB" id="524886at2"/>
<keyword evidence="3" id="KW-1185">Reference proteome</keyword>
<proteinExistence type="predicted"/>
<name>A0A0M3V6G9_9NOSO</name>
<dbReference type="RefSeq" id="WP_062296553.1">
    <property type="nucleotide sequence ID" value="NZ_CP012036.1"/>
</dbReference>
<evidence type="ECO:0000313" key="2">
    <source>
        <dbReference type="EMBL" id="ALF55417.1"/>
    </source>
</evidence>
<dbReference type="EMBL" id="CP012036">
    <property type="protein sequence ID" value="ALF55417.1"/>
    <property type="molecule type" value="Genomic_DNA"/>
</dbReference>
<dbReference type="Pfam" id="PF01823">
    <property type="entry name" value="MACPF"/>
    <property type="match status" value="1"/>
</dbReference>
<dbReference type="Proteomes" id="UP000062645">
    <property type="component" value="Chromosome"/>
</dbReference>
<protein>
    <recommendedName>
        <fullName evidence="1">MACPF domain-containing protein</fullName>
    </recommendedName>
</protein>
<dbReference type="InterPro" id="IPR020864">
    <property type="entry name" value="MACPF"/>
</dbReference>
<evidence type="ECO:0000313" key="3">
    <source>
        <dbReference type="Proteomes" id="UP000062645"/>
    </source>
</evidence>
<dbReference type="AlphaFoldDB" id="A0A0M3V6G9"/>
<reference evidence="3" key="1">
    <citation type="submission" date="2015-07" db="EMBL/GenBank/DDBJ databases">
        <title>Genome Of Nitrogen-Fixing Cyanobacterium Nostoc piscinale CENA21 From Solimoes/Amazon River Floodplain Sediments And Comparative Genomics To Uncover Biosynthetic Natural Products Potential.</title>
        <authorList>
            <person name="Leao T.F."/>
            <person name="Leao P.N."/>
            <person name="Guimaraes P.I."/>
            <person name="de Melo A.G.C."/>
            <person name="Ramos R.T.J."/>
            <person name="Silva A."/>
            <person name="Fiore M.F."/>
            <person name="Schneider M.P.C."/>
        </authorList>
    </citation>
    <scope>NUCLEOTIDE SEQUENCE [LARGE SCALE GENOMIC DNA]</scope>
    <source>
        <strain evidence="3">CENA21</strain>
    </source>
</reference>
<dbReference type="PROSITE" id="PS51412">
    <property type="entry name" value="MACPF_2"/>
    <property type="match status" value="1"/>
</dbReference>
<accession>A0A0M3V6G9</accession>